<keyword evidence="2" id="KW-1185">Reference proteome</keyword>
<protein>
    <submittedName>
        <fullName evidence="1">Uncharacterized protein</fullName>
    </submittedName>
</protein>
<evidence type="ECO:0000313" key="2">
    <source>
        <dbReference type="Proteomes" id="UP000024635"/>
    </source>
</evidence>
<gene>
    <name evidence="1" type="primary">Acey_s0314.g2211</name>
    <name evidence="1" type="ORF">Y032_0314g2211</name>
</gene>
<proteinExistence type="predicted"/>
<dbReference type="AlphaFoldDB" id="A0A016S2R4"/>
<organism evidence="1 2">
    <name type="scientific">Ancylostoma ceylanicum</name>
    <dbReference type="NCBI Taxonomy" id="53326"/>
    <lineage>
        <taxon>Eukaryota</taxon>
        <taxon>Metazoa</taxon>
        <taxon>Ecdysozoa</taxon>
        <taxon>Nematoda</taxon>
        <taxon>Chromadorea</taxon>
        <taxon>Rhabditida</taxon>
        <taxon>Rhabditina</taxon>
        <taxon>Rhabditomorpha</taxon>
        <taxon>Strongyloidea</taxon>
        <taxon>Ancylostomatidae</taxon>
        <taxon>Ancylostomatinae</taxon>
        <taxon>Ancylostoma</taxon>
    </lineage>
</organism>
<evidence type="ECO:0000313" key="1">
    <source>
        <dbReference type="EMBL" id="EYB84519.1"/>
    </source>
</evidence>
<accession>A0A016S2R4</accession>
<name>A0A016S2R4_9BILA</name>
<dbReference type="EMBL" id="JARK01001650">
    <property type="protein sequence ID" value="EYB84519.1"/>
    <property type="molecule type" value="Genomic_DNA"/>
</dbReference>
<sequence>MSTTTSTHPIADTPQDYILCFHLMVLDKRFCSEKKHVAYRNRLQKRTETDVFEERRLNKLSYPTAEIHQINFFAFLSNQLATTDPCSCMKTKVKIQFNFCPDSNVGICTEIPLVHQEQYGPENTHYSWPKFRYQYQPHLTPDIATCKT</sequence>
<dbReference type="Proteomes" id="UP000024635">
    <property type="component" value="Unassembled WGS sequence"/>
</dbReference>
<reference evidence="2" key="1">
    <citation type="journal article" date="2015" name="Nat. Genet.">
        <title>The genome and transcriptome of the zoonotic hookworm Ancylostoma ceylanicum identify infection-specific gene families.</title>
        <authorList>
            <person name="Schwarz E.M."/>
            <person name="Hu Y."/>
            <person name="Antoshechkin I."/>
            <person name="Miller M.M."/>
            <person name="Sternberg P.W."/>
            <person name="Aroian R.V."/>
        </authorList>
    </citation>
    <scope>NUCLEOTIDE SEQUENCE</scope>
    <source>
        <strain evidence="2">HY135</strain>
    </source>
</reference>
<comment type="caution">
    <text evidence="1">The sequence shown here is derived from an EMBL/GenBank/DDBJ whole genome shotgun (WGS) entry which is preliminary data.</text>
</comment>